<organism evidence="3 4">
    <name type="scientific">Anaeramoeba ignava</name>
    <name type="common">Anaerobic marine amoeba</name>
    <dbReference type="NCBI Taxonomy" id="1746090"/>
    <lineage>
        <taxon>Eukaryota</taxon>
        <taxon>Metamonada</taxon>
        <taxon>Anaeramoebidae</taxon>
        <taxon>Anaeramoeba</taxon>
    </lineage>
</organism>
<dbReference type="OrthoDB" id="10685520at2759"/>
<evidence type="ECO:0000256" key="1">
    <source>
        <dbReference type="SAM" id="Coils"/>
    </source>
</evidence>
<keyword evidence="4" id="KW-1185">Reference proteome</keyword>
<dbReference type="Proteomes" id="UP001149090">
    <property type="component" value="Unassembled WGS sequence"/>
</dbReference>
<keyword evidence="3" id="KW-0648">Protein biosynthesis</keyword>
<evidence type="ECO:0000313" key="3">
    <source>
        <dbReference type="EMBL" id="KAJ5077925.1"/>
    </source>
</evidence>
<dbReference type="InterPro" id="IPR053296">
    <property type="entry name" value="TSET_member_tstB"/>
</dbReference>
<gene>
    <name evidence="3" type="ORF">M0811_05615</name>
</gene>
<dbReference type="EMBL" id="JAPDFW010000056">
    <property type="protein sequence ID" value="KAJ5077925.1"/>
    <property type="molecule type" value="Genomic_DNA"/>
</dbReference>
<evidence type="ECO:0000313" key="4">
    <source>
        <dbReference type="Proteomes" id="UP001149090"/>
    </source>
</evidence>
<keyword evidence="3" id="KW-0251">Elongation factor</keyword>
<accession>A0A9Q0LU27</accession>
<feature type="coiled-coil region" evidence="1">
    <location>
        <begin position="409"/>
        <end position="436"/>
    </location>
</feature>
<dbReference type="PANTHER" id="PTHR48151:SF3">
    <property type="entry name" value="SH3 DOMAIN-CONTAINING PROTEIN"/>
    <property type="match status" value="1"/>
</dbReference>
<dbReference type="GO" id="GO:0003746">
    <property type="term" value="F:translation elongation factor activity"/>
    <property type="evidence" value="ECO:0007669"/>
    <property type="project" value="UniProtKB-KW"/>
</dbReference>
<dbReference type="InterPro" id="IPR016024">
    <property type="entry name" value="ARM-type_fold"/>
</dbReference>
<name>A0A9Q0LU27_ANAIG</name>
<protein>
    <submittedName>
        <fullName evidence="3">Transcription elongation factor a</fullName>
    </submittedName>
</protein>
<dbReference type="AlphaFoldDB" id="A0A9Q0LU27"/>
<reference evidence="3" key="1">
    <citation type="submission" date="2022-10" db="EMBL/GenBank/DDBJ databases">
        <title>Novel sulphate-reducing endosymbionts in the free-living metamonad Anaeramoeba.</title>
        <authorList>
            <person name="Jerlstrom-Hultqvist J."/>
            <person name="Cepicka I."/>
            <person name="Gallot-Lavallee L."/>
            <person name="Salas-Leiva D."/>
            <person name="Curtis B.A."/>
            <person name="Zahonova K."/>
            <person name="Pipaliya S."/>
            <person name="Dacks J."/>
            <person name="Roger A.J."/>
        </authorList>
    </citation>
    <scope>NUCLEOTIDE SEQUENCE</scope>
    <source>
        <strain evidence="3">BMAN</strain>
    </source>
</reference>
<feature type="compositionally biased region" description="Acidic residues" evidence="2">
    <location>
        <begin position="542"/>
        <end position="553"/>
    </location>
</feature>
<dbReference type="PANTHER" id="PTHR48151">
    <property type="entry name" value="SH3 DOMAIN-CONTAINING PROTEIN"/>
    <property type="match status" value="1"/>
</dbReference>
<dbReference type="SUPFAM" id="SSF48371">
    <property type="entry name" value="ARM repeat"/>
    <property type="match status" value="1"/>
</dbReference>
<comment type="caution">
    <text evidence="3">The sequence shown here is derived from an EMBL/GenBank/DDBJ whole genome shotgun (WGS) entry which is preliminary data.</text>
</comment>
<proteinExistence type="predicted"/>
<feature type="region of interest" description="Disordered" evidence="2">
    <location>
        <begin position="533"/>
        <end position="553"/>
    </location>
</feature>
<keyword evidence="1" id="KW-0175">Coiled coil</keyword>
<evidence type="ECO:0000256" key="2">
    <source>
        <dbReference type="SAM" id="MobiDB-lite"/>
    </source>
</evidence>
<feature type="region of interest" description="Disordered" evidence="2">
    <location>
        <begin position="855"/>
        <end position="884"/>
    </location>
</feature>
<sequence length="897" mass="105141">MDITNNEHLYSRKFKTKTINIQTCQQNIFQILANTEKKQSTKLRLALQELLLFKIPKQDLETFIPELLKILDIYQNQSIFHLILDLLEKIGQLDDEFSEKIFNYFSENLSSPNLGNKISIIQTLGKCVSDKILKEKFMKFLFENLKKDKTEIQKKKGLFSRKSNKIDDQVYIQTACLKVAFLRFPTNIHLIPILIELSKSEDEEAARIALNLLIQHSQKKPVDVAKSLLQILPNDISFQHQSQQLLFKKTEDKETRIARLLCINMQSIHVQISYLRVIKPIISLYKKEIPNEDFQKFYNTIILILKYNILISSIENTSNLNMGLNLQSSQLGVRQLLDAPKKDLKHHLSSISLFYQAINTLSSGKLSWSYMNYKIIDPIDFKISNPKEITNSKYLKLSDYILYKILQIVSAFNFELEKIETQKQKEKNQIEYLKGKILSEKQPEKNEDVMANVDKISQSTLIGAFRCLSLLLDAYNIYKSMNQWDKRILDFNHFNKIRTQILSILNLASSSTIKIHAICCLVKLYQVPINDLESNKNNENNENNENDENDENDENENIAFTEIFSYKKIHEFHILEEVIMKELKKNTFTHVHIGLLIKTIQERINITKDFVPVGLDLISTLIKNSNQSQNGNMILLSFQRIVKMKIYNEILLAKLFEITDSTSDLEYINNYSNDLITECYWFLGEFANELSGVELDSLDNKSQKEYQRRNELIQLTIMRLEHNSSFNNWEIKCECIKALAKIAIRSGSPILEHVMNFFSTIISQPHNKINLVVDPILDVLITIRRNRRIFNHLFEKSNHNLDPNQIQNCFQIHQEILEKIRTFCNVRKDFPTLGFNFKPILSDIYKKRSEERNKNKLIAKEKEKEKEKDQIKGKQENEKTENVEKKTNFFSKLKFWK</sequence>